<dbReference type="RefSeq" id="WP_377088801.1">
    <property type="nucleotide sequence ID" value="NZ_JBHSJL010000014.1"/>
</dbReference>
<accession>A0ABW4Z7Z8</accession>
<dbReference type="EMBL" id="JBHUJB010000020">
    <property type="protein sequence ID" value="MFD2158048.1"/>
    <property type="molecule type" value="Genomic_DNA"/>
</dbReference>
<keyword evidence="2" id="KW-1185">Reference proteome</keyword>
<name>A0ABW4Z7Z8_9BACT</name>
<sequence>MKHSNDAIHYLDSLIQACPDQMDTLLDMRLSLMHNDEPGACVAGYFKLKRQLSAWYDSKLNTLRDHLESRIQIEIVIQETQERRNACLALGNNHDLEDYCEDQMRQIALEHKEAQHIRLRFSWA</sequence>
<protein>
    <recommendedName>
        <fullName evidence="3">DUF4254 domain-containing protein</fullName>
    </recommendedName>
</protein>
<reference evidence="2" key="1">
    <citation type="journal article" date="2019" name="Int. J. Syst. Evol. Microbiol.">
        <title>The Global Catalogue of Microorganisms (GCM) 10K type strain sequencing project: providing services to taxonomists for standard genome sequencing and annotation.</title>
        <authorList>
            <consortium name="The Broad Institute Genomics Platform"/>
            <consortium name="The Broad Institute Genome Sequencing Center for Infectious Disease"/>
            <person name="Wu L."/>
            <person name="Ma J."/>
        </authorList>
    </citation>
    <scope>NUCLEOTIDE SEQUENCE [LARGE SCALE GENOMIC DNA]</scope>
    <source>
        <strain evidence="2">CCUG 57942</strain>
    </source>
</reference>
<evidence type="ECO:0000313" key="1">
    <source>
        <dbReference type="EMBL" id="MFD2158048.1"/>
    </source>
</evidence>
<evidence type="ECO:0008006" key="3">
    <source>
        <dbReference type="Google" id="ProtNLM"/>
    </source>
</evidence>
<evidence type="ECO:0000313" key="2">
    <source>
        <dbReference type="Proteomes" id="UP001597389"/>
    </source>
</evidence>
<organism evidence="1 2">
    <name type="scientific">Rubritalea tangerina</name>
    <dbReference type="NCBI Taxonomy" id="430798"/>
    <lineage>
        <taxon>Bacteria</taxon>
        <taxon>Pseudomonadati</taxon>
        <taxon>Verrucomicrobiota</taxon>
        <taxon>Verrucomicrobiia</taxon>
        <taxon>Verrucomicrobiales</taxon>
        <taxon>Rubritaleaceae</taxon>
        <taxon>Rubritalea</taxon>
    </lineage>
</organism>
<proteinExistence type="predicted"/>
<dbReference type="Proteomes" id="UP001597389">
    <property type="component" value="Unassembled WGS sequence"/>
</dbReference>
<gene>
    <name evidence="1" type="ORF">ACFSW8_03960</name>
</gene>
<comment type="caution">
    <text evidence="1">The sequence shown here is derived from an EMBL/GenBank/DDBJ whole genome shotgun (WGS) entry which is preliminary data.</text>
</comment>